<dbReference type="Proteomes" id="UP000274822">
    <property type="component" value="Unassembled WGS sequence"/>
</dbReference>
<proteinExistence type="predicted"/>
<gene>
    <name evidence="1" type="ORF">BC938DRAFT_482458</name>
</gene>
<evidence type="ECO:0000313" key="2">
    <source>
        <dbReference type="Proteomes" id="UP000274822"/>
    </source>
</evidence>
<organism evidence="1 2">
    <name type="scientific">Jimgerdemannia flammicorona</name>
    <dbReference type="NCBI Taxonomy" id="994334"/>
    <lineage>
        <taxon>Eukaryota</taxon>
        <taxon>Fungi</taxon>
        <taxon>Fungi incertae sedis</taxon>
        <taxon>Mucoromycota</taxon>
        <taxon>Mucoromycotina</taxon>
        <taxon>Endogonomycetes</taxon>
        <taxon>Endogonales</taxon>
        <taxon>Endogonaceae</taxon>
        <taxon>Jimgerdemannia</taxon>
    </lineage>
</organism>
<reference evidence="1 2" key="1">
    <citation type="journal article" date="2018" name="New Phytol.">
        <title>Phylogenomics of Endogonaceae and evolution of mycorrhizas within Mucoromycota.</title>
        <authorList>
            <person name="Chang Y."/>
            <person name="Desiro A."/>
            <person name="Na H."/>
            <person name="Sandor L."/>
            <person name="Lipzen A."/>
            <person name="Clum A."/>
            <person name="Barry K."/>
            <person name="Grigoriev I.V."/>
            <person name="Martin F.M."/>
            <person name="Stajich J.E."/>
            <person name="Smith M.E."/>
            <person name="Bonito G."/>
            <person name="Spatafora J.W."/>
        </authorList>
    </citation>
    <scope>NUCLEOTIDE SEQUENCE [LARGE SCALE GENOMIC DNA]</scope>
    <source>
        <strain evidence="1 2">AD002</strain>
    </source>
</reference>
<comment type="caution">
    <text evidence="1">The sequence shown here is derived from an EMBL/GenBank/DDBJ whole genome shotgun (WGS) entry which is preliminary data.</text>
</comment>
<dbReference type="EMBL" id="RBNJ01000734">
    <property type="protein sequence ID" value="RUS34076.1"/>
    <property type="molecule type" value="Genomic_DNA"/>
</dbReference>
<evidence type="ECO:0000313" key="1">
    <source>
        <dbReference type="EMBL" id="RUS34076.1"/>
    </source>
</evidence>
<protein>
    <submittedName>
        <fullName evidence="1">Uncharacterized protein</fullName>
    </submittedName>
</protein>
<keyword evidence="2" id="KW-1185">Reference proteome</keyword>
<name>A0A433QWE0_9FUNG</name>
<dbReference type="AlphaFoldDB" id="A0A433QWE0"/>
<sequence>MLWFRPSRPTRQNKKNVVTSSIWVEHHESLLKISAESKINEVVNKRKIENIARTATSAAAEVSYGQNKHEISKRPRVDVNAENDDEDNDGVWPSDSFGAKHAKQTILYRCQSFNEETGSYYDEDSDEISERIRPFDATSTSATGEKQALVSDIVHIVLQTHIFQGVGRYQHRTLRFIPLTNPLCWGVVDFRVSNVGPCASLPRAKQFLSDADVQKLRQKAANVIMTESQLNSSVKAFLEALMLSNIVSLQEISKSKRANGTAGIYALLCQRLQEGPHQLMQKEIIPTEAINRNVADVRELSDPTTLKQIDIHDADTQYVAECLDVANSWVRDYHGTSQSERTVDVHLVAPLAKAPNSIFLYGENQSNADKEEKSARSETPRSGKTCDFLFLNRKHEAGVGENSGPNCKDNHQKGITDFVDVIKVARSQHMAIKSKCVEECGSDPPPYIVQQALKSLSIPFFQNLLDRAGRLGESAVRKAKFFGESTEFELGEKTVELKKILTPKSKR</sequence>
<accession>A0A433QWE0</accession>